<evidence type="ECO:0000256" key="1">
    <source>
        <dbReference type="ARBA" id="ARBA00001933"/>
    </source>
</evidence>
<evidence type="ECO:0000256" key="7">
    <source>
        <dbReference type="SAM" id="MobiDB-lite"/>
    </source>
</evidence>
<proteinExistence type="inferred from homology"/>
<evidence type="ECO:0000259" key="8">
    <source>
        <dbReference type="Pfam" id="PF00155"/>
    </source>
</evidence>
<gene>
    <name evidence="9" type="ORF">F7D09_1768</name>
</gene>
<dbReference type="AlphaFoldDB" id="A0A6I1GGB0"/>
<evidence type="ECO:0000313" key="9">
    <source>
        <dbReference type="EMBL" id="KAB7789722.1"/>
    </source>
</evidence>
<organism evidence="9 10">
    <name type="scientific">Bifidobacterium leontopitheci</name>
    <dbReference type="NCBI Taxonomy" id="2650774"/>
    <lineage>
        <taxon>Bacteria</taxon>
        <taxon>Bacillati</taxon>
        <taxon>Actinomycetota</taxon>
        <taxon>Actinomycetes</taxon>
        <taxon>Bifidobacteriales</taxon>
        <taxon>Bifidobacteriaceae</taxon>
        <taxon>Bifidobacterium</taxon>
    </lineage>
</organism>
<feature type="region of interest" description="Disordered" evidence="7">
    <location>
        <begin position="1"/>
        <end position="34"/>
    </location>
</feature>
<evidence type="ECO:0000256" key="2">
    <source>
        <dbReference type="ARBA" id="ARBA00007441"/>
    </source>
</evidence>
<evidence type="ECO:0000256" key="6">
    <source>
        <dbReference type="RuleBase" id="RU000481"/>
    </source>
</evidence>
<dbReference type="InterPro" id="IPR004839">
    <property type="entry name" value="Aminotransferase_I/II_large"/>
</dbReference>
<dbReference type="GO" id="GO:0030170">
    <property type="term" value="F:pyridoxal phosphate binding"/>
    <property type="evidence" value="ECO:0007669"/>
    <property type="project" value="InterPro"/>
</dbReference>
<dbReference type="PANTHER" id="PTHR46383:SF2">
    <property type="entry name" value="AMINOTRANSFERASE"/>
    <property type="match status" value="1"/>
</dbReference>
<dbReference type="GO" id="GO:0006520">
    <property type="term" value="P:amino acid metabolic process"/>
    <property type="evidence" value="ECO:0007669"/>
    <property type="project" value="InterPro"/>
</dbReference>
<comment type="similarity">
    <text evidence="2 6">Belongs to the class-I pyridoxal-phosphate-dependent aminotransferase family.</text>
</comment>
<dbReference type="Proteomes" id="UP000441772">
    <property type="component" value="Unassembled WGS sequence"/>
</dbReference>
<dbReference type="GO" id="GO:0008483">
    <property type="term" value="F:transaminase activity"/>
    <property type="evidence" value="ECO:0007669"/>
    <property type="project" value="UniProtKB-KW"/>
</dbReference>
<dbReference type="PROSITE" id="PS00105">
    <property type="entry name" value="AA_TRANSFER_CLASS_1"/>
    <property type="match status" value="1"/>
</dbReference>
<dbReference type="SUPFAM" id="SSF53383">
    <property type="entry name" value="PLP-dependent transferases"/>
    <property type="match status" value="1"/>
</dbReference>
<keyword evidence="3 6" id="KW-0032">Aminotransferase</keyword>
<comment type="caution">
    <text evidence="9">The sequence shown here is derived from an EMBL/GenBank/DDBJ whole genome shotgun (WGS) entry which is preliminary data.</text>
</comment>
<keyword evidence="5" id="KW-0663">Pyridoxal phosphate</keyword>
<evidence type="ECO:0000313" key="10">
    <source>
        <dbReference type="Proteomes" id="UP000441772"/>
    </source>
</evidence>
<dbReference type="InterPro" id="IPR050596">
    <property type="entry name" value="AspAT/PAT-like"/>
</dbReference>
<feature type="compositionally biased region" description="Polar residues" evidence="7">
    <location>
        <begin position="1"/>
        <end position="29"/>
    </location>
</feature>
<sequence length="419" mass="45844">MSGDDQITANETGVTNDDVTSPTTTSPQPRMSRRALEIQPFRAMVFGERADEMIAGGISVIKLSLGEPDFGAPPAVRDAMREQYDGRALPYTAALGLPELRRAIADFYRERHQVDIDPHRIVITAGGSAALLLATALTVDPGDEVIVADPSYPCNRELIRSFEGKVVDVPTSAATRFHLNRELVAGAWSVRTKAVMVTSPSNPTGTTIDFDVLRGVCDYAREHGAWRIIDETYLDLADREPDGSEVKTALLADPDAIICNSFSKFFGMTGWRLGWAVVPEYTIYAVDDLATNYYLCAHTPTQHAALACFTDESLDVCEQRRQELLARRRIVIDGLKRIGLPLEVEPNGAFYAYFSVAGTGLDAWTFCERALEEAHVALTPGRDFGPATADTHVRLSYAASREALAEGLRRLGGFVASLR</sequence>
<evidence type="ECO:0000256" key="3">
    <source>
        <dbReference type="ARBA" id="ARBA00022576"/>
    </source>
</evidence>
<dbReference type="CDD" id="cd00609">
    <property type="entry name" value="AAT_like"/>
    <property type="match status" value="1"/>
</dbReference>
<keyword evidence="4 6" id="KW-0808">Transferase</keyword>
<name>A0A6I1GGB0_9BIFI</name>
<evidence type="ECO:0000256" key="4">
    <source>
        <dbReference type="ARBA" id="ARBA00022679"/>
    </source>
</evidence>
<keyword evidence="10" id="KW-1185">Reference proteome</keyword>
<accession>A0A6I1GGB0</accession>
<dbReference type="Pfam" id="PF00155">
    <property type="entry name" value="Aminotran_1_2"/>
    <property type="match status" value="1"/>
</dbReference>
<feature type="domain" description="Aminotransferase class I/classII large" evidence="8">
    <location>
        <begin position="60"/>
        <end position="410"/>
    </location>
</feature>
<dbReference type="InterPro" id="IPR015424">
    <property type="entry name" value="PyrdxlP-dep_Trfase"/>
</dbReference>
<comment type="cofactor">
    <cofactor evidence="1 6">
        <name>pyridoxal 5'-phosphate</name>
        <dbReference type="ChEBI" id="CHEBI:597326"/>
    </cofactor>
</comment>
<evidence type="ECO:0000256" key="5">
    <source>
        <dbReference type="ARBA" id="ARBA00022898"/>
    </source>
</evidence>
<dbReference type="InterPro" id="IPR015421">
    <property type="entry name" value="PyrdxlP-dep_Trfase_major"/>
</dbReference>
<protein>
    <recommendedName>
        <fullName evidence="6">Aminotransferase</fullName>
        <ecNumber evidence="6">2.6.1.-</ecNumber>
    </recommendedName>
</protein>
<dbReference type="EC" id="2.6.1.-" evidence="6"/>
<dbReference type="InterPro" id="IPR004838">
    <property type="entry name" value="NHTrfase_class1_PyrdxlP-BS"/>
</dbReference>
<reference evidence="9 10" key="1">
    <citation type="submission" date="2019-09" db="EMBL/GenBank/DDBJ databases">
        <title>Characterization of the phylogenetic diversity of two novel species belonging to the genus Bifidobacterium: Bifidobacterium cebidarum sp. nov. and Bifidobacterium leontopitheci sp. nov.</title>
        <authorList>
            <person name="Lugli G.A."/>
            <person name="Duranti S."/>
            <person name="Milani C."/>
            <person name="Turroni F."/>
            <person name="Ventura M."/>
        </authorList>
    </citation>
    <scope>NUCLEOTIDE SEQUENCE [LARGE SCALE GENOMIC DNA]</scope>
    <source>
        <strain evidence="9 10">LMG 31471</strain>
    </source>
</reference>
<dbReference type="Gene3D" id="3.40.640.10">
    <property type="entry name" value="Type I PLP-dependent aspartate aminotransferase-like (Major domain)"/>
    <property type="match status" value="1"/>
</dbReference>
<dbReference type="EMBL" id="WBVT01000034">
    <property type="protein sequence ID" value="KAB7789722.1"/>
    <property type="molecule type" value="Genomic_DNA"/>
</dbReference>
<dbReference type="PANTHER" id="PTHR46383">
    <property type="entry name" value="ASPARTATE AMINOTRANSFERASE"/>
    <property type="match status" value="1"/>
</dbReference>